<gene>
    <name evidence="2" type="ORF">GCM10011322_23660</name>
</gene>
<dbReference type="Proteomes" id="UP000600449">
    <property type="component" value="Unassembled WGS sequence"/>
</dbReference>
<dbReference type="AlphaFoldDB" id="A0A917QAA0"/>
<keyword evidence="3" id="KW-1185">Reference proteome</keyword>
<dbReference type="EMBL" id="BMMF01000006">
    <property type="protein sequence ID" value="GGK35944.1"/>
    <property type="molecule type" value="Genomic_DNA"/>
</dbReference>
<evidence type="ECO:0000313" key="3">
    <source>
        <dbReference type="Proteomes" id="UP000600449"/>
    </source>
</evidence>
<accession>A0A917QAA0</accession>
<keyword evidence="1" id="KW-0732">Signal</keyword>
<reference evidence="2 3" key="1">
    <citation type="journal article" date="2014" name="Int. J. Syst. Evol. Microbiol.">
        <title>Complete genome sequence of Corynebacterium casei LMG S-19264T (=DSM 44701T), isolated from a smear-ripened cheese.</title>
        <authorList>
            <consortium name="US DOE Joint Genome Institute (JGI-PGF)"/>
            <person name="Walter F."/>
            <person name="Albersmeier A."/>
            <person name="Kalinowski J."/>
            <person name="Ruckert C."/>
        </authorList>
    </citation>
    <scope>NUCLEOTIDE SEQUENCE [LARGE SCALE GENOMIC DNA]</scope>
    <source>
        <strain evidence="2 3">CGMCC 1.9161</strain>
    </source>
</reference>
<name>A0A917QAA0_9HYPH</name>
<evidence type="ECO:0000256" key="1">
    <source>
        <dbReference type="SAM" id="SignalP"/>
    </source>
</evidence>
<protein>
    <submittedName>
        <fullName evidence="2">Uncharacterized protein</fullName>
    </submittedName>
</protein>
<sequence length="225" mass="24052">MKPRTDLISSTTLVLLLASAPAAAQTDMIAPDGDAEGLSVFGRVAPLNDAQTTMQAPHGEVRIAPLGDRLEIAVYARGLEPGMHRTLVHGFADASPREARCPTRDADINDDGFVDLAEARLVAGIALIPLTADTVALRYESEYFPEAETWGVADFETRVRIDELAQAVRMRHETPLALETRVVLIHGVAEGTLLPPTVYAPAGLTPQEALPVACAELAPSSERLL</sequence>
<proteinExistence type="predicted"/>
<feature type="signal peptide" evidence="1">
    <location>
        <begin position="1"/>
        <end position="24"/>
    </location>
</feature>
<organism evidence="2 3">
    <name type="scientific">Salinarimonas ramus</name>
    <dbReference type="NCBI Taxonomy" id="690164"/>
    <lineage>
        <taxon>Bacteria</taxon>
        <taxon>Pseudomonadati</taxon>
        <taxon>Pseudomonadota</taxon>
        <taxon>Alphaproteobacteria</taxon>
        <taxon>Hyphomicrobiales</taxon>
        <taxon>Salinarimonadaceae</taxon>
        <taxon>Salinarimonas</taxon>
    </lineage>
</organism>
<evidence type="ECO:0000313" key="2">
    <source>
        <dbReference type="EMBL" id="GGK35944.1"/>
    </source>
</evidence>
<comment type="caution">
    <text evidence="2">The sequence shown here is derived from an EMBL/GenBank/DDBJ whole genome shotgun (WGS) entry which is preliminary data.</text>
</comment>
<feature type="chain" id="PRO_5037907951" evidence="1">
    <location>
        <begin position="25"/>
        <end position="225"/>
    </location>
</feature>